<gene>
    <name evidence="2" type="ORF">METZ01_LOCUS71821</name>
</gene>
<dbReference type="SUPFAM" id="SSF53474">
    <property type="entry name" value="alpha/beta-Hydrolases"/>
    <property type="match status" value="1"/>
</dbReference>
<dbReference type="AlphaFoldDB" id="A0A381TVH7"/>
<accession>A0A381TVH7</accession>
<dbReference type="GO" id="GO:0016020">
    <property type="term" value="C:membrane"/>
    <property type="evidence" value="ECO:0007669"/>
    <property type="project" value="TreeGrafter"/>
</dbReference>
<organism evidence="2">
    <name type="scientific">marine metagenome</name>
    <dbReference type="NCBI Taxonomy" id="408172"/>
    <lineage>
        <taxon>unclassified sequences</taxon>
        <taxon>metagenomes</taxon>
        <taxon>ecological metagenomes</taxon>
    </lineage>
</organism>
<dbReference type="PRINTS" id="PR00111">
    <property type="entry name" value="ABHYDROLASE"/>
</dbReference>
<evidence type="ECO:0000313" key="2">
    <source>
        <dbReference type="EMBL" id="SVA18967.1"/>
    </source>
</evidence>
<dbReference type="InterPro" id="IPR000073">
    <property type="entry name" value="AB_hydrolase_1"/>
</dbReference>
<reference evidence="2" key="1">
    <citation type="submission" date="2018-05" db="EMBL/GenBank/DDBJ databases">
        <authorList>
            <person name="Lanie J.A."/>
            <person name="Ng W.-L."/>
            <person name="Kazmierczak K.M."/>
            <person name="Andrzejewski T.M."/>
            <person name="Davidsen T.M."/>
            <person name="Wayne K.J."/>
            <person name="Tettelin H."/>
            <person name="Glass J.I."/>
            <person name="Rusch D."/>
            <person name="Podicherti R."/>
            <person name="Tsui H.-C.T."/>
            <person name="Winkler M.E."/>
        </authorList>
    </citation>
    <scope>NUCLEOTIDE SEQUENCE</scope>
</reference>
<dbReference type="Gene3D" id="3.40.50.1820">
    <property type="entry name" value="alpha/beta hydrolase"/>
    <property type="match status" value="1"/>
</dbReference>
<dbReference type="Pfam" id="PF00561">
    <property type="entry name" value="Abhydrolase_1"/>
    <property type="match status" value="1"/>
</dbReference>
<dbReference type="PRINTS" id="PR00412">
    <property type="entry name" value="EPOXHYDRLASE"/>
</dbReference>
<dbReference type="EMBL" id="UINC01005086">
    <property type="protein sequence ID" value="SVA18967.1"/>
    <property type="molecule type" value="Genomic_DNA"/>
</dbReference>
<feature type="non-terminal residue" evidence="2">
    <location>
        <position position="370"/>
    </location>
</feature>
<dbReference type="InterPro" id="IPR000639">
    <property type="entry name" value="Epox_hydrolase-like"/>
</dbReference>
<dbReference type="InterPro" id="IPR050266">
    <property type="entry name" value="AB_hydrolase_sf"/>
</dbReference>
<evidence type="ECO:0000259" key="1">
    <source>
        <dbReference type="Pfam" id="PF00561"/>
    </source>
</evidence>
<dbReference type="GO" id="GO:0003824">
    <property type="term" value="F:catalytic activity"/>
    <property type="evidence" value="ECO:0007669"/>
    <property type="project" value="InterPro"/>
</dbReference>
<dbReference type="InterPro" id="IPR029058">
    <property type="entry name" value="AB_hydrolase_fold"/>
</dbReference>
<dbReference type="PANTHER" id="PTHR43798:SF33">
    <property type="entry name" value="HYDROLASE, PUTATIVE (AFU_ORTHOLOGUE AFUA_2G14860)-RELATED"/>
    <property type="match status" value="1"/>
</dbReference>
<feature type="domain" description="AB hydrolase-1" evidence="1">
    <location>
        <begin position="93"/>
        <end position="182"/>
    </location>
</feature>
<protein>
    <recommendedName>
        <fullName evidence="1">AB hydrolase-1 domain-containing protein</fullName>
    </recommendedName>
</protein>
<proteinExistence type="predicted"/>
<name>A0A381TVH7_9ZZZZ</name>
<sequence>MDRRSFLKLAATSPALVSPVHAGCSDGNAEGYASGAVIGSQSLDPQTGFTFYSPLAEAWYRAGEYFEWTSTTPNNEGRRVRVFYRTFGDRANPALVILHGYPTSSFDFREMIPFLEEDYFVAVLDFPGFGFSDKPQDGYSYMLEDDAKLVDHFVQEVLELPRFHLLTHDRGGSVGFAFLGNYLAREEKSYEITYHFISNGGLFLPLANLSQGQYAIQHAVRGPELIREQQARPRVTEGTPRQVAYADIQAFNDGIGARLYVGKYLLERTANEYRWLDTLRESPVPTALIWGLQDTVNPPRIGNHIWYNYLDKRPVESSYWLLPTANHYLQRDEPEEMAGIVRTCLEVGIPAPEDENAFMRTLARNRTATS</sequence>
<dbReference type="PANTHER" id="PTHR43798">
    <property type="entry name" value="MONOACYLGLYCEROL LIPASE"/>
    <property type="match status" value="1"/>
</dbReference>